<keyword evidence="2" id="KW-0418">Kinase</keyword>
<keyword evidence="4" id="KW-0804">Transcription</keyword>
<accession>A0ABP9Q0F2</accession>
<name>A0ABP9Q0F2_9PSEU</name>
<dbReference type="RefSeq" id="WP_185062012.1">
    <property type="nucleotide sequence ID" value="NZ_BAABJP010000008.1"/>
</dbReference>
<evidence type="ECO:0000256" key="3">
    <source>
        <dbReference type="ARBA" id="ARBA00023015"/>
    </source>
</evidence>
<evidence type="ECO:0000256" key="1">
    <source>
        <dbReference type="ARBA" id="ARBA00022679"/>
    </source>
</evidence>
<dbReference type="InterPro" id="IPR011006">
    <property type="entry name" value="CheY-like_superfamily"/>
</dbReference>
<evidence type="ECO:0000313" key="6">
    <source>
        <dbReference type="EMBL" id="GAA5152839.1"/>
    </source>
</evidence>
<evidence type="ECO:0000313" key="7">
    <source>
        <dbReference type="Proteomes" id="UP001428817"/>
    </source>
</evidence>
<protein>
    <submittedName>
        <fullName evidence="6">GAF and ANTAR domain-containing protein</fullName>
    </submittedName>
</protein>
<feature type="domain" description="ANTAR" evidence="5">
    <location>
        <begin position="163"/>
        <end position="224"/>
    </location>
</feature>
<proteinExistence type="predicted"/>
<dbReference type="SUPFAM" id="SSF55781">
    <property type="entry name" value="GAF domain-like"/>
    <property type="match status" value="1"/>
</dbReference>
<dbReference type="Pfam" id="PF03861">
    <property type="entry name" value="ANTAR"/>
    <property type="match status" value="1"/>
</dbReference>
<dbReference type="InterPro" id="IPR012074">
    <property type="entry name" value="GAF_ANTAR"/>
</dbReference>
<evidence type="ECO:0000256" key="2">
    <source>
        <dbReference type="ARBA" id="ARBA00022777"/>
    </source>
</evidence>
<dbReference type="EMBL" id="BAABJP010000008">
    <property type="protein sequence ID" value="GAA5152839.1"/>
    <property type="molecule type" value="Genomic_DNA"/>
</dbReference>
<sequence>MAEVRWAALATDLAELARDLLAQESVQATLDTIVNSVVRMVDGCDAAGILEVRDGRVHTLATTDNVVVASDRLQDRFREGPCFDAERNKEEVYRIEDLSDSAERWPRYAPEARELGIGSIMGFLLYTREHELGALDMYSSRPGAFTAEFEHVGWVLAAHSAVALSAARYERHLQVALESRRTIGEATGIVMAHSGLSEEAAFAKIVKLSQDHNVKVRDLAERITDLGGLPELG</sequence>
<dbReference type="InterPro" id="IPR005561">
    <property type="entry name" value="ANTAR"/>
</dbReference>
<dbReference type="InterPro" id="IPR003018">
    <property type="entry name" value="GAF"/>
</dbReference>
<keyword evidence="3" id="KW-0805">Transcription regulation</keyword>
<dbReference type="SUPFAM" id="SSF52172">
    <property type="entry name" value="CheY-like"/>
    <property type="match status" value="1"/>
</dbReference>
<evidence type="ECO:0000259" key="5">
    <source>
        <dbReference type="PROSITE" id="PS50921"/>
    </source>
</evidence>
<keyword evidence="1" id="KW-0808">Transferase</keyword>
<organism evidence="6 7">
    <name type="scientific">Pseudonocardia eucalypti</name>
    <dbReference type="NCBI Taxonomy" id="648755"/>
    <lineage>
        <taxon>Bacteria</taxon>
        <taxon>Bacillati</taxon>
        <taxon>Actinomycetota</taxon>
        <taxon>Actinomycetes</taxon>
        <taxon>Pseudonocardiales</taxon>
        <taxon>Pseudonocardiaceae</taxon>
        <taxon>Pseudonocardia</taxon>
    </lineage>
</organism>
<dbReference type="PIRSF" id="PIRSF036625">
    <property type="entry name" value="GAF_ANTAR"/>
    <property type="match status" value="1"/>
</dbReference>
<dbReference type="Gene3D" id="1.10.10.10">
    <property type="entry name" value="Winged helix-like DNA-binding domain superfamily/Winged helix DNA-binding domain"/>
    <property type="match status" value="1"/>
</dbReference>
<dbReference type="SMART" id="SM01012">
    <property type="entry name" value="ANTAR"/>
    <property type="match status" value="1"/>
</dbReference>
<evidence type="ECO:0000256" key="4">
    <source>
        <dbReference type="ARBA" id="ARBA00023163"/>
    </source>
</evidence>
<dbReference type="InterPro" id="IPR036388">
    <property type="entry name" value="WH-like_DNA-bd_sf"/>
</dbReference>
<keyword evidence="7" id="KW-1185">Reference proteome</keyword>
<dbReference type="PROSITE" id="PS50921">
    <property type="entry name" value="ANTAR"/>
    <property type="match status" value="1"/>
</dbReference>
<dbReference type="Pfam" id="PF13185">
    <property type="entry name" value="GAF_2"/>
    <property type="match status" value="1"/>
</dbReference>
<reference evidence="7" key="1">
    <citation type="journal article" date="2019" name="Int. J. Syst. Evol. Microbiol.">
        <title>The Global Catalogue of Microorganisms (GCM) 10K type strain sequencing project: providing services to taxonomists for standard genome sequencing and annotation.</title>
        <authorList>
            <consortium name="The Broad Institute Genomics Platform"/>
            <consortium name="The Broad Institute Genome Sequencing Center for Infectious Disease"/>
            <person name="Wu L."/>
            <person name="Ma J."/>
        </authorList>
    </citation>
    <scope>NUCLEOTIDE SEQUENCE [LARGE SCALE GENOMIC DNA]</scope>
    <source>
        <strain evidence="7">JCM 18303</strain>
    </source>
</reference>
<dbReference type="Proteomes" id="UP001428817">
    <property type="component" value="Unassembled WGS sequence"/>
</dbReference>
<gene>
    <name evidence="6" type="ORF">GCM10023321_22110</name>
</gene>
<comment type="caution">
    <text evidence="6">The sequence shown here is derived from an EMBL/GenBank/DDBJ whole genome shotgun (WGS) entry which is preliminary data.</text>
</comment>
<dbReference type="InterPro" id="IPR029016">
    <property type="entry name" value="GAF-like_dom_sf"/>
</dbReference>
<dbReference type="Gene3D" id="3.30.450.40">
    <property type="match status" value="1"/>
</dbReference>